<reference evidence="1" key="1">
    <citation type="submission" date="2023-06" db="EMBL/GenBank/DDBJ databases">
        <title>Genome-scale phylogeny and comparative genomics of the fungal order Sordariales.</title>
        <authorList>
            <consortium name="Lawrence Berkeley National Laboratory"/>
            <person name="Hensen N."/>
            <person name="Bonometti L."/>
            <person name="Westerberg I."/>
            <person name="Brannstrom I.O."/>
            <person name="Guillou S."/>
            <person name="Cros-Aarteil S."/>
            <person name="Calhoun S."/>
            <person name="Haridas S."/>
            <person name="Kuo A."/>
            <person name="Mondo S."/>
            <person name="Pangilinan J."/>
            <person name="Riley R."/>
            <person name="Labutti K."/>
            <person name="Andreopoulos B."/>
            <person name="Lipzen A."/>
            <person name="Chen C."/>
            <person name="Yanf M."/>
            <person name="Daum C."/>
            <person name="Ng V."/>
            <person name="Clum A."/>
            <person name="Steindorff A."/>
            <person name="Ohm R."/>
            <person name="Martin F."/>
            <person name="Silar P."/>
            <person name="Natvig D."/>
            <person name="Lalanne C."/>
            <person name="Gautier V."/>
            <person name="Ament-Velasquez S.L."/>
            <person name="Kruys A."/>
            <person name="Hutchinson M.I."/>
            <person name="Powell A.J."/>
            <person name="Barry K."/>
            <person name="Miller A.N."/>
            <person name="Grigoriev I.V."/>
            <person name="Debuchy R."/>
            <person name="Gladieux P."/>
            <person name="Thoren M.H."/>
            <person name="Johannesson H."/>
        </authorList>
    </citation>
    <scope>NUCLEOTIDE SEQUENCE</scope>
    <source>
        <strain evidence="1">CBS 606.72</strain>
    </source>
</reference>
<proteinExistence type="predicted"/>
<gene>
    <name evidence="1" type="ORF">B0T14DRAFT_536654</name>
</gene>
<comment type="caution">
    <text evidence="1">The sequence shown here is derived from an EMBL/GenBank/DDBJ whole genome shotgun (WGS) entry which is preliminary data.</text>
</comment>
<protein>
    <recommendedName>
        <fullName evidence="3">N-acetyltransferase domain-containing protein</fullName>
    </recommendedName>
</protein>
<keyword evidence="2" id="KW-1185">Reference proteome</keyword>
<dbReference type="SUPFAM" id="SSF55729">
    <property type="entry name" value="Acyl-CoA N-acyltransferases (Nat)"/>
    <property type="match status" value="1"/>
</dbReference>
<evidence type="ECO:0000313" key="1">
    <source>
        <dbReference type="EMBL" id="KAK0623966.1"/>
    </source>
</evidence>
<dbReference type="AlphaFoldDB" id="A0AA39WYP2"/>
<organism evidence="1 2">
    <name type="scientific">Immersiella caudata</name>
    <dbReference type="NCBI Taxonomy" id="314043"/>
    <lineage>
        <taxon>Eukaryota</taxon>
        <taxon>Fungi</taxon>
        <taxon>Dikarya</taxon>
        <taxon>Ascomycota</taxon>
        <taxon>Pezizomycotina</taxon>
        <taxon>Sordariomycetes</taxon>
        <taxon>Sordariomycetidae</taxon>
        <taxon>Sordariales</taxon>
        <taxon>Lasiosphaeriaceae</taxon>
        <taxon>Immersiella</taxon>
    </lineage>
</organism>
<name>A0AA39WYP2_9PEZI</name>
<evidence type="ECO:0008006" key="3">
    <source>
        <dbReference type="Google" id="ProtNLM"/>
    </source>
</evidence>
<dbReference type="Proteomes" id="UP001175000">
    <property type="component" value="Unassembled WGS sequence"/>
</dbReference>
<sequence length="204" mass="22919">MTITAPTFRIRDAVPSPTNDDALFVASAFDSCIPHLATIGSETQWGTQPISERPNFHEQRTSSIAEASEYLRTGAGMPVRVLIIEAETPSGEWVPVGSSTLRGNYFSKYLLEQKHLDHETKREGEWMFLEVLVTSFAEETKPYRKGAGAALVRHAKAWAEELGMEVMFYEAQGFERVAGFEVERPDGRDPWPGMFLRMAFGEKK</sequence>
<evidence type="ECO:0000313" key="2">
    <source>
        <dbReference type="Proteomes" id="UP001175000"/>
    </source>
</evidence>
<dbReference type="EMBL" id="JAULSU010000003">
    <property type="protein sequence ID" value="KAK0623966.1"/>
    <property type="molecule type" value="Genomic_DNA"/>
</dbReference>
<dbReference type="InterPro" id="IPR016181">
    <property type="entry name" value="Acyl_CoA_acyltransferase"/>
</dbReference>
<accession>A0AA39WYP2</accession>
<dbReference type="Gene3D" id="3.40.630.30">
    <property type="match status" value="1"/>
</dbReference>